<keyword evidence="9" id="KW-1185">Reference proteome</keyword>
<keyword evidence="3" id="KW-0540">Nuclease</keyword>
<feature type="domain" description="Reverse transcriptase RNase H-like" evidence="7">
    <location>
        <begin position="29"/>
        <end position="67"/>
    </location>
</feature>
<evidence type="ECO:0000256" key="4">
    <source>
        <dbReference type="ARBA" id="ARBA00022759"/>
    </source>
</evidence>
<evidence type="ECO:0000256" key="6">
    <source>
        <dbReference type="ARBA" id="ARBA00022918"/>
    </source>
</evidence>
<name>A0AAV4VZJ7_CAEEX</name>
<dbReference type="GO" id="GO:0004519">
    <property type="term" value="F:endonuclease activity"/>
    <property type="evidence" value="ECO:0007669"/>
    <property type="project" value="UniProtKB-KW"/>
</dbReference>
<protein>
    <recommendedName>
        <fullName evidence="7">Reverse transcriptase RNase H-like domain-containing protein</fullName>
    </recommendedName>
</protein>
<evidence type="ECO:0000256" key="1">
    <source>
        <dbReference type="ARBA" id="ARBA00022679"/>
    </source>
</evidence>
<keyword evidence="5" id="KW-0378">Hydrolase</keyword>
<evidence type="ECO:0000256" key="5">
    <source>
        <dbReference type="ARBA" id="ARBA00022801"/>
    </source>
</evidence>
<dbReference type="AlphaFoldDB" id="A0AAV4VZJ7"/>
<evidence type="ECO:0000313" key="9">
    <source>
        <dbReference type="Proteomes" id="UP001054945"/>
    </source>
</evidence>
<keyword evidence="4" id="KW-0255">Endonuclease</keyword>
<dbReference type="GO" id="GO:0003964">
    <property type="term" value="F:RNA-directed DNA polymerase activity"/>
    <property type="evidence" value="ECO:0007669"/>
    <property type="project" value="UniProtKB-KW"/>
</dbReference>
<gene>
    <name evidence="8" type="ORF">CEXT_760641</name>
</gene>
<dbReference type="Proteomes" id="UP001054945">
    <property type="component" value="Unassembled WGS sequence"/>
</dbReference>
<dbReference type="InterPro" id="IPR041373">
    <property type="entry name" value="RT_RNaseH"/>
</dbReference>
<evidence type="ECO:0000259" key="7">
    <source>
        <dbReference type="Pfam" id="PF17917"/>
    </source>
</evidence>
<sequence>MIFPPFCYQEKSQRNTMLSKHADCSLYPKYIITEREALAVVWAVKKLHGSVEGREVGVASKSSQISYKDQAYYRRIRSMNS</sequence>
<dbReference type="Pfam" id="PF17917">
    <property type="entry name" value="RT_RNaseH"/>
    <property type="match status" value="1"/>
</dbReference>
<keyword evidence="1" id="KW-0808">Transferase</keyword>
<reference evidence="8 9" key="1">
    <citation type="submission" date="2021-06" db="EMBL/GenBank/DDBJ databases">
        <title>Caerostris extrusa draft genome.</title>
        <authorList>
            <person name="Kono N."/>
            <person name="Arakawa K."/>
        </authorList>
    </citation>
    <scope>NUCLEOTIDE SEQUENCE [LARGE SCALE GENOMIC DNA]</scope>
</reference>
<keyword evidence="2" id="KW-0548">Nucleotidyltransferase</keyword>
<evidence type="ECO:0000256" key="3">
    <source>
        <dbReference type="ARBA" id="ARBA00022722"/>
    </source>
</evidence>
<organism evidence="8 9">
    <name type="scientific">Caerostris extrusa</name>
    <name type="common">Bark spider</name>
    <name type="synonym">Caerostris bankana</name>
    <dbReference type="NCBI Taxonomy" id="172846"/>
    <lineage>
        <taxon>Eukaryota</taxon>
        <taxon>Metazoa</taxon>
        <taxon>Ecdysozoa</taxon>
        <taxon>Arthropoda</taxon>
        <taxon>Chelicerata</taxon>
        <taxon>Arachnida</taxon>
        <taxon>Araneae</taxon>
        <taxon>Araneomorphae</taxon>
        <taxon>Entelegynae</taxon>
        <taxon>Araneoidea</taxon>
        <taxon>Araneidae</taxon>
        <taxon>Caerostris</taxon>
    </lineage>
</organism>
<evidence type="ECO:0000313" key="8">
    <source>
        <dbReference type="EMBL" id="GIY75034.1"/>
    </source>
</evidence>
<dbReference type="GO" id="GO:0016787">
    <property type="term" value="F:hydrolase activity"/>
    <property type="evidence" value="ECO:0007669"/>
    <property type="project" value="UniProtKB-KW"/>
</dbReference>
<evidence type="ECO:0000256" key="2">
    <source>
        <dbReference type="ARBA" id="ARBA00022695"/>
    </source>
</evidence>
<accession>A0AAV4VZJ7</accession>
<comment type="caution">
    <text evidence="8">The sequence shown here is derived from an EMBL/GenBank/DDBJ whole genome shotgun (WGS) entry which is preliminary data.</text>
</comment>
<keyword evidence="6" id="KW-0695">RNA-directed DNA polymerase</keyword>
<proteinExistence type="predicted"/>
<dbReference type="EMBL" id="BPLR01015292">
    <property type="protein sequence ID" value="GIY75034.1"/>
    <property type="molecule type" value="Genomic_DNA"/>
</dbReference>